<dbReference type="SUPFAM" id="SSF53474">
    <property type="entry name" value="alpha/beta-Hydrolases"/>
    <property type="match status" value="1"/>
</dbReference>
<reference evidence="3 4" key="1">
    <citation type="submission" date="2018-10" db="EMBL/GenBank/DDBJ databases">
        <title>Isolation from soil.</title>
        <authorList>
            <person name="Hu J."/>
        </authorList>
    </citation>
    <scope>NUCLEOTIDE SEQUENCE [LARGE SCALE GENOMIC DNA]</scope>
    <source>
        <strain evidence="3 4">NEAU-Ht49</strain>
    </source>
</reference>
<feature type="signal peptide" evidence="1">
    <location>
        <begin position="1"/>
        <end position="23"/>
    </location>
</feature>
<proteinExistence type="predicted"/>
<keyword evidence="1" id="KW-0732">Signal</keyword>
<comment type="caution">
    <text evidence="3">The sequence shown here is derived from an EMBL/GenBank/DDBJ whole genome shotgun (WGS) entry which is preliminary data.</text>
</comment>
<evidence type="ECO:0000256" key="1">
    <source>
        <dbReference type="SAM" id="SignalP"/>
    </source>
</evidence>
<dbReference type="RefSeq" id="WP_122193564.1">
    <property type="nucleotide sequence ID" value="NZ_JBHSKC010000005.1"/>
</dbReference>
<organism evidence="3 4">
    <name type="scientific">Actinomadura harenae</name>
    <dbReference type="NCBI Taxonomy" id="2483351"/>
    <lineage>
        <taxon>Bacteria</taxon>
        <taxon>Bacillati</taxon>
        <taxon>Actinomycetota</taxon>
        <taxon>Actinomycetes</taxon>
        <taxon>Streptosporangiales</taxon>
        <taxon>Thermomonosporaceae</taxon>
        <taxon>Actinomadura</taxon>
    </lineage>
</organism>
<evidence type="ECO:0000259" key="2">
    <source>
        <dbReference type="Pfam" id="PF06259"/>
    </source>
</evidence>
<name>A0A3M2MA77_9ACTN</name>
<feature type="chain" id="PRO_5018151815" description="DUF1023 domain-containing protein" evidence="1">
    <location>
        <begin position="24"/>
        <end position="316"/>
    </location>
</feature>
<feature type="domain" description="DUF1023" evidence="2">
    <location>
        <begin position="89"/>
        <end position="259"/>
    </location>
</feature>
<protein>
    <recommendedName>
        <fullName evidence="2">DUF1023 domain-containing protein</fullName>
    </recommendedName>
</protein>
<evidence type="ECO:0000313" key="4">
    <source>
        <dbReference type="Proteomes" id="UP000282674"/>
    </source>
</evidence>
<dbReference type="InterPro" id="IPR010427">
    <property type="entry name" value="DUF1023"/>
</dbReference>
<dbReference type="Gene3D" id="3.40.50.1820">
    <property type="entry name" value="alpha/beta hydrolase"/>
    <property type="match status" value="1"/>
</dbReference>
<keyword evidence="4" id="KW-1185">Reference proteome</keyword>
<gene>
    <name evidence="3" type="ORF">EBO15_07450</name>
</gene>
<accession>A0A3M2MA77</accession>
<dbReference type="AlphaFoldDB" id="A0A3M2MA77"/>
<dbReference type="InterPro" id="IPR029058">
    <property type="entry name" value="AB_hydrolase_fold"/>
</dbReference>
<sequence>MRIIGRRSAAAVAVLAVAGSTAAAGRVPDPYAAPGPLPGLTAGTLTARYAAVHDQIETARTTAERAHDGGRARALARFLSPGRSFLSFDARGSGRAVEVLGDLARADRVAVVVPGADGLLTNFDSWKWAGGGARSLAERARQEAPGTRLAVIAWLGYASPSTLSADILTDGRARPAATALRGLVTDVHRLNARAGIALLCHSYGSVVCGRAGKAGPLPVDEVALFGSPGTTADSARQIFPSAQVWAGRSHADWTRFLPHARLFGVGFGRDPLSPAFGARRFDAGGGQHSAYLKPDSTPLANLTRIALHQDAEVTHG</sequence>
<dbReference type="Pfam" id="PF06259">
    <property type="entry name" value="Abhydrolase_8"/>
    <property type="match status" value="1"/>
</dbReference>
<dbReference type="OrthoDB" id="5170249at2"/>
<dbReference type="Proteomes" id="UP000282674">
    <property type="component" value="Unassembled WGS sequence"/>
</dbReference>
<evidence type="ECO:0000313" key="3">
    <source>
        <dbReference type="EMBL" id="RMI46382.1"/>
    </source>
</evidence>
<dbReference type="EMBL" id="RFFG01000009">
    <property type="protein sequence ID" value="RMI46382.1"/>
    <property type="molecule type" value="Genomic_DNA"/>
</dbReference>